<dbReference type="VEuPathDB" id="FungiDB:T551_03181"/>
<reference evidence="3" key="1">
    <citation type="journal article" date="2016" name="Nat. Commun.">
        <title>Genome analysis of three Pneumocystis species reveals adaptation mechanisms to life exclusively in mammalian hosts.</title>
        <authorList>
            <person name="Ma L."/>
            <person name="Chen Z."/>
            <person name="Huang D.W."/>
            <person name="Kutty G."/>
            <person name="Ishihara M."/>
            <person name="Wang H."/>
            <person name="Abouelleil A."/>
            <person name="Bishop L."/>
            <person name="Davey E."/>
            <person name="Deng R."/>
            <person name="Deng X."/>
            <person name="Fan L."/>
            <person name="Fantoni G."/>
            <person name="Fitzgerald M."/>
            <person name="Gogineni E."/>
            <person name="Goldberg J.M."/>
            <person name="Handley G."/>
            <person name="Hu X."/>
            <person name="Huber C."/>
            <person name="Jiao X."/>
            <person name="Jones K."/>
            <person name="Levin J.Z."/>
            <person name="Liu Y."/>
            <person name="Macdonald P."/>
            <person name="Melnikov A."/>
            <person name="Raley C."/>
            <person name="Sassi M."/>
            <person name="Sherman B.T."/>
            <person name="Song X."/>
            <person name="Sykes S."/>
            <person name="Tran B."/>
            <person name="Walsh L."/>
            <person name="Xia Y."/>
            <person name="Yang J."/>
            <person name="Young S."/>
            <person name="Zeng Q."/>
            <person name="Zheng X."/>
            <person name="Stephens R."/>
            <person name="Nusbaum C."/>
            <person name="Birren B.W."/>
            <person name="Azadi P."/>
            <person name="Lempicki R.A."/>
            <person name="Cuomo C.A."/>
            <person name="Kovacs J.A."/>
        </authorList>
    </citation>
    <scope>NUCLEOTIDE SEQUENCE [LARGE SCALE GENOMIC DNA]</scope>
    <source>
        <strain evidence="3">RU7</strain>
    </source>
</reference>
<feature type="compositionally biased region" description="Basic residues" evidence="1">
    <location>
        <begin position="289"/>
        <end position="301"/>
    </location>
</feature>
<dbReference type="Proteomes" id="UP000053447">
    <property type="component" value="Unassembled WGS sequence"/>
</dbReference>
<dbReference type="STRING" id="1408657.A0A0W4ZFN9"/>
<evidence type="ECO:0000256" key="1">
    <source>
        <dbReference type="SAM" id="MobiDB-lite"/>
    </source>
</evidence>
<keyword evidence="3" id="KW-1185">Reference proteome</keyword>
<dbReference type="AlphaFoldDB" id="A0A0W4ZFN9"/>
<dbReference type="GeneID" id="28941699"/>
<dbReference type="Gene3D" id="3.90.640.10">
    <property type="entry name" value="Actin, Chain A, domain 4"/>
    <property type="match status" value="1"/>
</dbReference>
<dbReference type="Gene3D" id="3.30.420.40">
    <property type="match status" value="1"/>
</dbReference>
<evidence type="ECO:0000313" key="3">
    <source>
        <dbReference type="Proteomes" id="UP000053447"/>
    </source>
</evidence>
<name>A0A0W4ZFN9_PNEJ7</name>
<feature type="compositionally biased region" description="Acidic residues" evidence="1">
    <location>
        <begin position="9"/>
        <end position="21"/>
    </location>
</feature>
<evidence type="ECO:0000313" key="2">
    <source>
        <dbReference type="EMBL" id="KTW27187.1"/>
    </source>
</evidence>
<dbReference type="EMBL" id="LFWA01000015">
    <property type="protein sequence ID" value="KTW27187.1"/>
    <property type="molecule type" value="Genomic_DNA"/>
</dbReference>
<dbReference type="InterPro" id="IPR043129">
    <property type="entry name" value="ATPase_NBD"/>
</dbReference>
<proteinExistence type="predicted"/>
<dbReference type="RefSeq" id="XP_018228343.1">
    <property type="nucleotide sequence ID" value="XM_018375444.1"/>
</dbReference>
<comment type="caution">
    <text evidence="2">The sequence shown here is derived from an EMBL/GenBank/DDBJ whole genome shotgun (WGS) entry which is preliminary data.</text>
</comment>
<dbReference type="SUPFAM" id="SSF53067">
    <property type="entry name" value="Actin-like ATPase domain"/>
    <property type="match status" value="1"/>
</dbReference>
<feature type="region of interest" description="Disordered" evidence="1">
    <location>
        <begin position="285"/>
        <end position="305"/>
    </location>
</feature>
<accession>A0A0W4ZFN9</accession>
<protein>
    <submittedName>
        <fullName evidence="2">Uncharacterized protein</fullName>
    </submittedName>
</protein>
<dbReference type="OrthoDB" id="5572108at2759"/>
<feature type="region of interest" description="Disordered" evidence="1">
    <location>
        <begin position="1"/>
        <end position="22"/>
    </location>
</feature>
<gene>
    <name evidence="2" type="ORF">T551_03181</name>
</gene>
<sequence>MCRAATWTDEGDGEDEEDDEDKQVSIVSWANDAKVLVLHPGSQYLRIGLAADAFPRTIPNVIAHPHRTDSHDCHVADIAEDEDFDHAVQTLEVALRARLRLSKRRTQSNARELVIAYNQNALPEAAEADAAPEWTDVGAEPAVFVGQKCICSVLTGCRIQLPYGGDDVTRLFIQLLQRNAFPYKIDLRRIHDWQLADTLKVRYCTSFVGSATVQLLDFVHTSSTGTHRYRFKAYDEPVLATMVNYACVLSTRSCIFRPTFSPPSSTPYILHTLCRSHVTSLTETLTKTPHMHSSQRPRPRLRTPPVQTRDTLTLCLLMMQLYRASCVPVNMRLQTTVSRRCVQAFFSLVADTLFPGLFMFSRTVFGPASQQRHRSASSHRHVTPTRRCLHGKARVSSASSRLHVTFGSSSATGTSSVCAASNTARWGTFGTDSAMASPWSRAIHCRSRDCE</sequence>
<organism evidence="2 3">
    <name type="scientific">Pneumocystis jirovecii (strain RU7)</name>
    <name type="common">Human pneumocystis pneumonia agent</name>
    <dbReference type="NCBI Taxonomy" id="1408657"/>
    <lineage>
        <taxon>Eukaryota</taxon>
        <taxon>Fungi</taxon>
        <taxon>Dikarya</taxon>
        <taxon>Ascomycota</taxon>
        <taxon>Taphrinomycotina</taxon>
        <taxon>Pneumocystomycetes</taxon>
        <taxon>Pneumocystaceae</taxon>
        <taxon>Pneumocystis</taxon>
    </lineage>
</organism>